<name>A0ABY5S050_9HYPH</name>
<dbReference type="InterPro" id="IPR036188">
    <property type="entry name" value="FAD/NAD-bd_sf"/>
</dbReference>
<dbReference type="SUPFAM" id="SSF51905">
    <property type="entry name" value="FAD/NAD(P)-binding domain"/>
    <property type="match status" value="1"/>
</dbReference>
<gene>
    <name evidence="1" type="ORF">HPT29_025970</name>
</gene>
<dbReference type="EMBL" id="CP102846">
    <property type="protein sequence ID" value="UVF22589.1"/>
    <property type="molecule type" value="Genomic_DNA"/>
</dbReference>
<dbReference type="Gene3D" id="3.50.50.60">
    <property type="entry name" value="FAD/NAD(P)-binding domain"/>
    <property type="match status" value="1"/>
</dbReference>
<dbReference type="RefSeq" id="WP_259061060.1">
    <property type="nucleotide sequence ID" value="NZ_CP102846.1"/>
</dbReference>
<proteinExistence type="predicted"/>
<accession>A0ABY5S050</accession>
<keyword evidence="2" id="KW-1185">Reference proteome</keyword>
<evidence type="ECO:0000313" key="2">
    <source>
        <dbReference type="Proteomes" id="UP001017257"/>
    </source>
</evidence>
<dbReference type="PANTHER" id="PTHR42685:SF22">
    <property type="entry name" value="CONDITIONED MEDIUM FACTOR RECEPTOR 1"/>
    <property type="match status" value="1"/>
</dbReference>
<dbReference type="InterPro" id="IPR050407">
    <property type="entry name" value="Geranylgeranyl_reductase"/>
</dbReference>
<dbReference type="Pfam" id="PF13450">
    <property type="entry name" value="NAD_binding_8"/>
    <property type="match status" value="1"/>
</dbReference>
<organism evidence="1 2">
    <name type="scientific">Microvirga terrae</name>
    <dbReference type="NCBI Taxonomy" id="2740529"/>
    <lineage>
        <taxon>Bacteria</taxon>
        <taxon>Pseudomonadati</taxon>
        <taxon>Pseudomonadota</taxon>
        <taxon>Alphaproteobacteria</taxon>
        <taxon>Hyphomicrobiales</taxon>
        <taxon>Methylobacteriaceae</taxon>
        <taxon>Microvirga</taxon>
    </lineage>
</organism>
<protein>
    <submittedName>
        <fullName evidence="1">NAD-binding protein</fullName>
    </submittedName>
</protein>
<dbReference type="PANTHER" id="PTHR42685">
    <property type="entry name" value="GERANYLGERANYL DIPHOSPHATE REDUCTASE"/>
    <property type="match status" value="1"/>
</dbReference>
<evidence type="ECO:0000313" key="1">
    <source>
        <dbReference type="EMBL" id="UVF22589.1"/>
    </source>
</evidence>
<geneLocation type="plasmid" evidence="1 2">
    <name>pR24_1</name>
</geneLocation>
<reference evidence="1" key="1">
    <citation type="submission" date="2022-08" db="EMBL/GenBank/DDBJ databases">
        <title>Microvirga terrae sp. nov., isolated from soil.</title>
        <authorList>
            <person name="Kim K.H."/>
            <person name="Seo Y.L."/>
            <person name="Kim J.M."/>
            <person name="Lee J.K."/>
            <person name="Han D.M."/>
            <person name="Jeon C.O."/>
        </authorList>
    </citation>
    <scope>NUCLEOTIDE SEQUENCE</scope>
    <source>
        <strain evidence="1">R24</strain>
        <plasmid evidence="1">pR24_1</plasmid>
    </source>
</reference>
<keyword evidence="1" id="KW-0614">Plasmid</keyword>
<sequence>MNGGGVEEIVIVGSGLAGASAACILTEAGRPVLLLERDAEPRHKVCGEFLSIEAQTYLARLGVDLDGLGASRISHLRLVRKRGATEVPLPFVARGLSRKILDEALLFQARSRGARIVRGEPVRSISVDRSAARIEVPEGVSVPANTVFPAAGKHDVRGVQRVGRALCRTWPAAMWHVTTLISVQAASMIRAARRLRNRPWRASIIGCRCRTQRQAQPIFRKQKALIPPR</sequence>
<dbReference type="Proteomes" id="UP001017257">
    <property type="component" value="Plasmid pR24_1"/>
</dbReference>